<evidence type="ECO:0008006" key="3">
    <source>
        <dbReference type="Google" id="ProtNLM"/>
    </source>
</evidence>
<gene>
    <name evidence="1" type="ORF">GARC_0917</name>
</gene>
<dbReference type="EMBL" id="BAEO01000012">
    <property type="protein sequence ID" value="GAC17898.1"/>
    <property type="molecule type" value="Genomic_DNA"/>
</dbReference>
<dbReference type="InterPro" id="IPR022061">
    <property type="entry name" value="DUF3617"/>
</dbReference>
<dbReference type="RefSeq" id="WP_007617172.1">
    <property type="nucleotide sequence ID" value="NZ_BAEO01000012.1"/>
</dbReference>
<dbReference type="AlphaFoldDB" id="K6YMP4"/>
<accession>K6YMP4</accession>
<proteinExistence type="predicted"/>
<organism evidence="1 2">
    <name type="scientific">Paraglaciecola arctica BSs20135</name>
    <dbReference type="NCBI Taxonomy" id="493475"/>
    <lineage>
        <taxon>Bacteria</taxon>
        <taxon>Pseudomonadati</taxon>
        <taxon>Pseudomonadota</taxon>
        <taxon>Gammaproteobacteria</taxon>
        <taxon>Alteromonadales</taxon>
        <taxon>Alteromonadaceae</taxon>
        <taxon>Paraglaciecola</taxon>
    </lineage>
</organism>
<dbReference type="Proteomes" id="UP000006327">
    <property type="component" value="Unassembled WGS sequence"/>
</dbReference>
<evidence type="ECO:0000313" key="2">
    <source>
        <dbReference type="Proteomes" id="UP000006327"/>
    </source>
</evidence>
<name>K6YMP4_9ALTE</name>
<keyword evidence="2" id="KW-1185">Reference proteome</keyword>
<dbReference type="Pfam" id="PF12276">
    <property type="entry name" value="DUF3617"/>
    <property type="match status" value="1"/>
</dbReference>
<evidence type="ECO:0000313" key="1">
    <source>
        <dbReference type="EMBL" id="GAC17898.1"/>
    </source>
</evidence>
<dbReference type="OrthoDB" id="7003228at2"/>
<dbReference type="STRING" id="493475.GARC_0917"/>
<comment type="caution">
    <text evidence="1">The sequence shown here is derived from an EMBL/GenBank/DDBJ whole genome shotgun (WGS) entry which is preliminary data.</text>
</comment>
<reference evidence="1 2" key="1">
    <citation type="journal article" date="2017" name="Antonie Van Leeuwenhoek">
        <title>Rhizobium rhizosphaerae sp. nov., a novel species isolated from rice rhizosphere.</title>
        <authorList>
            <person name="Zhao J.J."/>
            <person name="Zhang J."/>
            <person name="Zhang R.J."/>
            <person name="Zhang C.W."/>
            <person name="Yin H.Q."/>
            <person name="Zhang X.X."/>
        </authorList>
    </citation>
    <scope>NUCLEOTIDE SEQUENCE [LARGE SCALE GENOMIC DNA]</scope>
    <source>
        <strain evidence="1 2">BSs20135</strain>
    </source>
</reference>
<protein>
    <recommendedName>
        <fullName evidence="3">DUF3617 domain-containing protein</fullName>
    </recommendedName>
</protein>
<sequence>MKKIYVLLLIIITNQVKADVDLVPLNMELGYWETTTKVDIEGMLANIPEEQRAMVRGMMSSKMKVPVIKQCITQDTLNDMEAQMKKSFKSAGNDCDLQVTKSTSQEFNGVLICADGTTKMTIIAKSINSKRVESQINSDMDGMGKNNIETIGEWKSATCPDGI</sequence>